<organism evidence="3 4">
    <name type="scientific">Saccharata proteae CBS 121410</name>
    <dbReference type="NCBI Taxonomy" id="1314787"/>
    <lineage>
        <taxon>Eukaryota</taxon>
        <taxon>Fungi</taxon>
        <taxon>Dikarya</taxon>
        <taxon>Ascomycota</taxon>
        <taxon>Pezizomycotina</taxon>
        <taxon>Dothideomycetes</taxon>
        <taxon>Dothideomycetes incertae sedis</taxon>
        <taxon>Botryosphaeriales</taxon>
        <taxon>Saccharataceae</taxon>
        <taxon>Saccharata</taxon>
    </lineage>
</organism>
<dbReference type="OrthoDB" id="3946323at2759"/>
<dbReference type="Proteomes" id="UP000799776">
    <property type="component" value="Unassembled WGS sequence"/>
</dbReference>
<reference evidence="3" key="1">
    <citation type="journal article" date="2020" name="Stud. Mycol.">
        <title>101 Dothideomycetes genomes: a test case for predicting lifestyles and emergence of pathogens.</title>
        <authorList>
            <person name="Haridas S."/>
            <person name="Albert R."/>
            <person name="Binder M."/>
            <person name="Bloem J."/>
            <person name="Labutti K."/>
            <person name="Salamov A."/>
            <person name="Andreopoulos B."/>
            <person name="Baker S."/>
            <person name="Barry K."/>
            <person name="Bills G."/>
            <person name="Bluhm B."/>
            <person name="Cannon C."/>
            <person name="Castanera R."/>
            <person name="Culley D."/>
            <person name="Daum C."/>
            <person name="Ezra D."/>
            <person name="Gonzalez J."/>
            <person name="Henrissat B."/>
            <person name="Kuo A."/>
            <person name="Liang C."/>
            <person name="Lipzen A."/>
            <person name="Lutzoni F."/>
            <person name="Magnuson J."/>
            <person name="Mondo S."/>
            <person name="Nolan M."/>
            <person name="Ohm R."/>
            <person name="Pangilinan J."/>
            <person name="Park H.-J."/>
            <person name="Ramirez L."/>
            <person name="Alfaro M."/>
            <person name="Sun H."/>
            <person name="Tritt A."/>
            <person name="Yoshinaga Y."/>
            <person name="Zwiers L.-H."/>
            <person name="Turgeon B."/>
            <person name="Goodwin S."/>
            <person name="Spatafora J."/>
            <person name="Crous P."/>
            <person name="Grigoriev I."/>
        </authorList>
    </citation>
    <scope>NUCLEOTIDE SEQUENCE</scope>
    <source>
        <strain evidence="3">CBS 121410</strain>
    </source>
</reference>
<accession>A0A9P4HXS9</accession>
<feature type="compositionally biased region" description="Polar residues" evidence="2">
    <location>
        <begin position="31"/>
        <end position="48"/>
    </location>
</feature>
<proteinExistence type="predicted"/>
<dbReference type="AlphaFoldDB" id="A0A9P4HXS9"/>
<gene>
    <name evidence="3" type="ORF">K490DRAFT_64486</name>
</gene>
<sequence>MGTPTSPSQPNLAGFESAQSAAGLGFGGVPLQTSELESQYPDSDQSALGNPFDDAEFRQAYEDLFGDQAIPPSTALPFRQSPERPTESNLGKGGRESVDGFYSTNKIYVRTRRKKLSVVENREQRNMVGKEDQTRPATGELRQQRASRQDSPPPYVPPAPANSGAGVLASAERRHMAAREQALRDGWKELRDRELQLERERSTVEKDSKRLKQDREDVRRQRLALQEEQQMFSIEKHTFRHQAPFVYGVRRDFTPRSFTESDDTDFDRDDGGRSSFDSDRYFPWTTFDVGCQSNIPGLLQDDSHDLTPPRTPADPKVAFDTYTTLWQNLKKDDPDIPFPISSRVAEDLLDCSHPTLVNGGAHSWSDDAIVKFNACRFFLDALGISTACDPVKEKILVDFKPVPTAMLSNMVSKLRVQLRRWHSDSLQHRNGGQEGLNLELANDPKARAVFVGFSELRDEVQAEMRDREKEPILEDTSSKIFL</sequence>
<evidence type="ECO:0000313" key="3">
    <source>
        <dbReference type="EMBL" id="KAF2088436.1"/>
    </source>
</evidence>
<evidence type="ECO:0000256" key="1">
    <source>
        <dbReference type="SAM" id="Coils"/>
    </source>
</evidence>
<feature type="coiled-coil region" evidence="1">
    <location>
        <begin position="194"/>
        <end position="228"/>
    </location>
</feature>
<dbReference type="EMBL" id="ML978716">
    <property type="protein sequence ID" value="KAF2088436.1"/>
    <property type="molecule type" value="Genomic_DNA"/>
</dbReference>
<feature type="region of interest" description="Disordered" evidence="2">
    <location>
        <begin position="66"/>
        <end position="179"/>
    </location>
</feature>
<evidence type="ECO:0000256" key="2">
    <source>
        <dbReference type="SAM" id="MobiDB-lite"/>
    </source>
</evidence>
<feature type="compositionally biased region" description="Polar residues" evidence="2">
    <location>
        <begin position="1"/>
        <end position="11"/>
    </location>
</feature>
<feature type="compositionally biased region" description="Basic and acidic residues" evidence="2">
    <location>
        <begin position="120"/>
        <end position="134"/>
    </location>
</feature>
<comment type="caution">
    <text evidence="3">The sequence shown here is derived from an EMBL/GenBank/DDBJ whole genome shotgun (WGS) entry which is preliminary data.</text>
</comment>
<protein>
    <submittedName>
        <fullName evidence="3">Uncharacterized protein</fullName>
    </submittedName>
</protein>
<keyword evidence="1" id="KW-0175">Coiled coil</keyword>
<feature type="region of interest" description="Disordered" evidence="2">
    <location>
        <begin position="1"/>
        <end position="53"/>
    </location>
</feature>
<evidence type="ECO:0000313" key="4">
    <source>
        <dbReference type="Proteomes" id="UP000799776"/>
    </source>
</evidence>
<keyword evidence="4" id="KW-1185">Reference proteome</keyword>
<name>A0A9P4HXS9_9PEZI</name>
<feature type="compositionally biased region" description="Pro residues" evidence="2">
    <location>
        <begin position="151"/>
        <end position="160"/>
    </location>
</feature>